<dbReference type="OrthoDB" id="645138at2"/>
<gene>
    <name evidence="1" type="ordered locus">CHU_1189</name>
</gene>
<proteinExistence type="predicted"/>
<name>A0A6N4SQ71_CYTH3</name>
<evidence type="ECO:0000313" key="2">
    <source>
        <dbReference type="Proteomes" id="UP000001822"/>
    </source>
</evidence>
<dbReference type="RefSeq" id="WP_011584579.1">
    <property type="nucleotide sequence ID" value="NC_008255.1"/>
</dbReference>
<keyword evidence="2" id="KW-1185">Reference proteome</keyword>
<evidence type="ECO:0000313" key="1">
    <source>
        <dbReference type="EMBL" id="ABG58464.1"/>
    </source>
</evidence>
<dbReference type="KEGG" id="chu:CHU_1189"/>
<sequence>MARQKGLLKIDGTIGGMTFLRTKDGLIVKEQLPSTKSKFESDPKFQRTRENAQEFGMAGTSGKMLRDAIRSFMKNASDSKVTARLTQVMSFILKEDKTSARGSRNVATGIKTDKGKAFLRKFNFNIDALLGTILFKPLVLDPATGEITIDDLSPLNEIEGPQGATHVTLKSAFLSIDFATGKADVQYSLPVNLELTADRGILQLSPTKAPIITTDTTVMHLLALEFYQEINNVQYSLKNGAYNCLEIVHVE</sequence>
<protein>
    <submittedName>
        <fullName evidence="1">Uncharacterized protein</fullName>
    </submittedName>
</protein>
<accession>A0A6N4SQ71</accession>
<reference evidence="1 2" key="1">
    <citation type="journal article" date="2007" name="Appl. Environ. Microbiol.">
        <title>Genome sequence of the cellulolytic gliding bacterium Cytophaga hutchinsonii.</title>
        <authorList>
            <person name="Xie G."/>
            <person name="Bruce D.C."/>
            <person name="Challacombe J.F."/>
            <person name="Chertkov O."/>
            <person name="Detter J.C."/>
            <person name="Gilna P."/>
            <person name="Han C.S."/>
            <person name="Lucas S."/>
            <person name="Misra M."/>
            <person name="Myers G.L."/>
            <person name="Richardson P."/>
            <person name="Tapia R."/>
            <person name="Thayer N."/>
            <person name="Thompson L.S."/>
            <person name="Brettin T.S."/>
            <person name="Henrissat B."/>
            <person name="Wilson D.B."/>
            <person name="McBride M.J."/>
        </authorList>
    </citation>
    <scope>NUCLEOTIDE SEQUENCE [LARGE SCALE GENOMIC DNA]</scope>
    <source>
        <strain evidence="2">ATCC 33406 / DSM 1761 / CIP 103989 / NBRC 15051 / NCIMB 9469 / D465</strain>
    </source>
</reference>
<dbReference type="EMBL" id="CP000383">
    <property type="protein sequence ID" value="ABG58464.1"/>
    <property type="molecule type" value="Genomic_DNA"/>
</dbReference>
<dbReference type="Proteomes" id="UP000001822">
    <property type="component" value="Chromosome"/>
</dbReference>
<dbReference type="AlphaFoldDB" id="A0A6N4SQ71"/>
<organism evidence="1 2">
    <name type="scientific">Cytophaga hutchinsonii (strain ATCC 33406 / DSM 1761 / CIP 103989 / NBRC 15051 / NCIMB 9469 / D465)</name>
    <dbReference type="NCBI Taxonomy" id="269798"/>
    <lineage>
        <taxon>Bacteria</taxon>
        <taxon>Pseudomonadati</taxon>
        <taxon>Bacteroidota</taxon>
        <taxon>Cytophagia</taxon>
        <taxon>Cytophagales</taxon>
        <taxon>Cytophagaceae</taxon>
        <taxon>Cytophaga</taxon>
    </lineage>
</organism>